<dbReference type="Proteomes" id="UP000807342">
    <property type="component" value="Unassembled WGS sequence"/>
</dbReference>
<keyword evidence="1 3" id="KW-0547">Nucleotide-binding</keyword>
<evidence type="ECO:0000256" key="3">
    <source>
        <dbReference type="PIRSR" id="PIRSR606689-1"/>
    </source>
</evidence>
<evidence type="ECO:0000313" key="6">
    <source>
        <dbReference type="Proteomes" id="UP000807342"/>
    </source>
</evidence>
<keyword evidence="6" id="KW-1185">Reference proteome</keyword>
<dbReference type="PANTHER" id="PTHR11711">
    <property type="entry name" value="ADP RIBOSYLATION FACTOR-RELATED"/>
    <property type="match status" value="1"/>
</dbReference>
<dbReference type="Gene3D" id="3.40.50.300">
    <property type="entry name" value="P-loop containing nucleotide triphosphate hydrolases"/>
    <property type="match status" value="1"/>
</dbReference>
<name>A0A9P5X3R0_9AGAR</name>
<evidence type="ECO:0000313" key="5">
    <source>
        <dbReference type="EMBL" id="KAF9443505.1"/>
    </source>
</evidence>
<feature type="binding site" evidence="3">
    <location>
        <begin position="25"/>
        <end position="32"/>
    </location>
    <ligand>
        <name>GTP</name>
        <dbReference type="ChEBI" id="CHEBI:37565"/>
    </ligand>
</feature>
<keyword evidence="5" id="KW-0378">Hydrolase</keyword>
<dbReference type="Pfam" id="PF00025">
    <property type="entry name" value="Arf"/>
    <property type="match status" value="1"/>
</dbReference>
<dbReference type="GO" id="GO:0046872">
    <property type="term" value="F:metal ion binding"/>
    <property type="evidence" value="ECO:0007669"/>
    <property type="project" value="UniProtKB-KW"/>
</dbReference>
<dbReference type="AlphaFoldDB" id="A0A9P5X3R0"/>
<feature type="binding site" evidence="3">
    <location>
        <begin position="150"/>
        <end position="153"/>
    </location>
    <ligand>
        <name>GTP</name>
        <dbReference type="ChEBI" id="CHEBI:37565"/>
    </ligand>
</feature>
<comment type="caution">
    <text evidence="5">The sequence shown here is derived from an EMBL/GenBank/DDBJ whole genome shotgun (WGS) entry which is preliminary data.</text>
</comment>
<sequence>MSIFHNVVNRIRHGAQDSYHITFAGLDNAGKTSLLYLLKGGEPVKIISTVGCQVETVRPPTLSSDGIVRKAPKEMMVWDVSIRGMASETYFYVLRVHAEKGDALVWVVNSVESDRFQESVDMLRDALERIKADEPDNQKVKVRPLLILANHQDLLNAKPVDEIREVFDDILVNRSLVTILPTSLVQGLGTESGLPMAFDWLHTAIKMSHERPQSLGSQTPHRVDVPTLPPHQIQQLNTWFSRLKEDPSPEVPLDCFSDPQSLSWDHFSKIRTIFHVLQKHGRREGDRILLRGFERNPPSEGSSGKEGPGFTMTYFWVQIVHFGILNAATNTIKLGSKTGDFIRFLAANPYIVNDALWVDYYSEALMMSQKASEGMVLPDKKPLPSIIFETSRS</sequence>
<keyword evidence="2 3" id="KW-0342">GTP-binding</keyword>
<dbReference type="PROSITE" id="PS51417">
    <property type="entry name" value="ARF"/>
    <property type="match status" value="1"/>
</dbReference>
<evidence type="ECO:0000256" key="1">
    <source>
        <dbReference type="ARBA" id="ARBA00022741"/>
    </source>
</evidence>
<dbReference type="InterPro" id="IPR024156">
    <property type="entry name" value="Small_GTPase_ARF"/>
</dbReference>
<dbReference type="EMBL" id="MU151466">
    <property type="protein sequence ID" value="KAF9443505.1"/>
    <property type="molecule type" value="Genomic_DNA"/>
</dbReference>
<dbReference type="SUPFAM" id="SSF52540">
    <property type="entry name" value="P-loop containing nucleoside triphosphate hydrolases"/>
    <property type="match status" value="1"/>
</dbReference>
<dbReference type="SMART" id="SM00177">
    <property type="entry name" value="ARF"/>
    <property type="match status" value="1"/>
</dbReference>
<keyword evidence="4" id="KW-0460">Magnesium</keyword>
<evidence type="ECO:0000256" key="4">
    <source>
        <dbReference type="PIRSR" id="PIRSR606689-2"/>
    </source>
</evidence>
<dbReference type="GO" id="GO:0003924">
    <property type="term" value="F:GTPase activity"/>
    <property type="evidence" value="ECO:0007669"/>
    <property type="project" value="InterPro"/>
</dbReference>
<feature type="binding site" evidence="4">
    <location>
        <position position="49"/>
    </location>
    <ligand>
        <name>Mg(2+)</name>
        <dbReference type="ChEBI" id="CHEBI:18420"/>
    </ligand>
</feature>
<dbReference type="OrthoDB" id="3035177at2759"/>
<organism evidence="5 6">
    <name type="scientific">Macrolepiota fuliginosa MF-IS2</name>
    <dbReference type="NCBI Taxonomy" id="1400762"/>
    <lineage>
        <taxon>Eukaryota</taxon>
        <taxon>Fungi</taxon>
        <taxon>Dikarya</taxon>
        <taxon>Basidiomycota</taxon>
        <taxon>Agaricomycotina</taxon>
        <taxon>Agaricomycetes</taxon>
        <taxon>Agaricomycetidae</taxon>
        <taxon>Agaricales</taxon>
        <taxon>Agaricineae</taxon>
        <taxon>Agaricaceae</taxon>
        <taxon>Macrolepiota</taxon>
    </lineage>
</organism>
<accession>A0A9P5X3R0</accession>
<protein>
    <submittedName>
        <fullName evidence="5">P-loop containing nucleoside triphosphate hydrolase protein</fullName>
    </submittedName>
</protein>
<feature type="binding site" evidence="4">
    <location>
        <position position="32"/>
    </location>
    <ligand>
        <name>Mg(2+)</name>
        <dbReference type="ChEBI" id="CHEBI:18420"/>
    </ligand>
</feature>
<proteinExistence type="predicted"/>
<evidence type="ECO:0000256" key="2">
    <source>
        <dbReference type="ARBA" id="ARBA00023134"/>
    </source>
</evidence>
<keyword evidence="4" id="KW-0479">Metal-binding</keyword>
<dbReference type="InterPro" id="IPR006689">
    <property type="entry name" value="Small_GTPase_ARF/SAR"/>
</dbReference>
<reference evidence="5" key="1">
    <citation type="submission" date="2020-11" db="EMBL/GenBank/DDBJ databases">
        <authorList>
            <consortium name="DOE Joint Genome Institute"/>
            <person name="Ahrendt S."/>
            <person name="Riley R."/>
            <person name="Andreopoulos W."/>
            <person name="Labutti K."/>
            <person name="Pangilinan J."/>
            <person name="Ruiz-Duenas F.J."/>
            <person name="Barrasa J.M."/>
            <person name="Sanchez-Garcia M."/>
            <person name="Camarero S."/>
            <person name="Miyauchi S."/>
            <person name="Serrano A."/>
            <person name="Linde D."/>
            <person name="Babiker R."/>
            <person name="Drula E."/>
            <person name="Ayuso-Fernandez I."/>
            <person name="Pacheco R."/>
            <person name="Padilla G."/>
            <person name="Ferreira P."/>
            <person name="Barriuso J."/>
            <person name="Kellner H."/>
            <person name="Castanera R."/>
            <person name="Alfaro M."/>
            <person name="Ramirez L."/>
            <person name="Pisabarro A.G."/>
            <person name="Kuo A."/>
            <person name="Tritt A."/>
            <person name="Lipzen A."/>
            <person name="He G."/>
            <person name="Yan M."/>
            <person name="Ng V."/>
            <person name="Cullen D."/>
            <person name="Martin F."/>
            <person name="Rosso M.-N."/>
            <person name="Henrissat B."/>
            <person name="Hibbett D."/>
            <person name="Martinez A.T."/>
            <person name="Grigoriev I.V."/>
        </authorList>
    </citation>
    <scope>NUCLEOTIDE SEQUENCE</scope>
    <source>
        <strain evidence="5">MF-IS2</strain>
    </source>
</reference>
<dbReference type="InterPro" id="IPR027417">
    <property type="entry name" value="P-loop_NTPase"/>
</dbReference>
<gene>
    <name evidence="5" type="ORF">P691DRAFT_713191</name>
</gene>
<dbReference type="GO" id="GO:0005525">
    <property type="term" value="F:GTP binding"/>
    <property type="evidence" value="ECO:0007669"/>
    <property type="project" value="UniProtKB-KW"/>
</dbReference>